<dbReference type="Proteomes" id="UP000499080">
    <property type="component" value="Unassembled WGS sequence"/>
</dbReference>
<feature type="non-terminal residue" evidence="1">
    <location>
        <position position="54"/>
    </location>
</feature>
<evidence type="ECO:0000313" key="1">
    <source>
        <dbReference type="EMBL" id="GBN52646.1"/>
    </source>
</evidence>
<keyword evidence="2" id="KW-1185">Reference proteome</keyword>
<accession>A0A4Y2PRD2</accession>
<dbReference type="EMBL" id="BGPR01216201">
    <property type="protein sequence ID" value="GBN52646.1"/>
    <property type="molecule type" value="Genomic_DNA"/>
</dbReference>
<gene>
    <name evidence="1" type="ORF">AVEN_40918_1</name>
</gene>
<organism evidence="1 2">
    <name type="scientific">Araneus ventricosus</name>
    <name type="common">Orbweaver spider</name>
    <name type="synonym">Epeira ventricosa</name>
    <dbReference type="NCBI Taxonomy" id="182803"/>
    <lineage>
        <taxon>Eukaryota</taxon>
        <taxon>Metazoa</taxon>
        <taxon>Ecdysozoa</taxon>
        <taxon>Arthropoda</taxon>
        <taxon>Chelicerata</taxon>
        <taxon>Arachnida</taxon>
        <taxon>Araneae</taxon>
        <taxon>Araneomorphae</taxon>
        <taxon>Entelegynae</taxon>
        <taxon>Araneoidea</taxon>
        <taxon>Araneidae</taxon>
        <taxon>Araneus</taxon>
    </lineage>
</organism>
<proteinExistence type="predicted"/>
<name>A0A4Y2PRD2_ARAVE</name>
<sequence>MQLDARSCEAYYRLQQTGGNVYFKGVPYQRGYGLFGDLRRFITPMIIRAGKYLG</sequence>
<dbReference type="AlphaFoldDB" id="A0A4Y2PRD2"/>
<evidence type="ECO:0000313" key="2">
    <source>
        <dbReference type="Proteomes" id="UP000499080"/>
    </source>
</evidence>
<comment type="caution">
    <text evidence="1">The sequence shown here is derived from an EMBL/GenBank/DDBJ whole genome shotgun (WGS) entry which is preliminary data.</text>
</comment>
<protein>
    <submittedName>
        <fullName evidence="1">Uncharacterized protein</fullName>
    </submittedName>
</protein>
<reference evidence="1 2" key="1">
    <citation type="journal article" date="2019" name="Sci. Rep.">
        <title>Orb-weaving spider Araneus ventricosus genome elucidates the spidroin gene catalogue.</title>
        <authorList>
            <person name="Kono N."/>
            <person name="Nakamura H."/>
            <person name="Ohtoshi R."/>
            <person name="Moran D.A.P."/>
            <person name="Shinohara A."/>
            <person name="Yoshida Y."/>
            <person name="Fujiwara M."/>
            <person name="Mori M."/>
            <person name="Tomita M."/>
            <person name="Arakawa K."/>
        </authorList>
    </citation>
    <scope>NUCLEOTIDE SEQUENCE [LARGE SCALE GENOMIC DNA]</scope>
</reference>